<dbReference type="PANTHER" id="PTHR47481:SF22">
    <property type="entry name" value="RETROTRANSPOSON GAG DOMAIN-CONTAINING PROTEIN"/>
    <property type="match status" value="1"/>
</dbReference>
<comment type="caution">
    <text evidence="1">The sequence shown here is derived from an EMBL/GenBank/DDBJ whole genome shotgun (WGS) entry which is preliminary data.</text>
</comment>
<proteinExistence type="predicted"/>
<dbReference type="EMBL" id="VIEB01001149">
    <property type="protein sequence ID" value="TQD74848.1"/>
    <property type="molecule type" value="Genomic_DNA"/>
</dbReference>
<sequence length="161" mass="17968">MEHVIGCKTSYEAWKCLQERFSSVSMVRVNQLKTELHTAQKGGDSVDKFLMRPKGIRDQLVYAGEKVTDNDFIIAVFSGLPADFEMIKTVILVRDFPMSIKDFRAQLLVAEGSIESRMHSLSSSMSAMVVQGQRLGLQGFQGFEHGESSNSQRSQVSLSND</sequence>
<accession>A0A540KKV8</accession>
<keyword evidence="2" id="KW-1185">Reference proteome</keyword>
<protein>
    <recommendedName>
        <fullName evidence="3">Retrotransposon gag domain-containing protein</fullName>
    </recommendedName>
</protein>
<name>A0A540KKV8_MALBA</name>
<dbReference type="PANTHER" id="PTHR47481">
    <property type="match status" value="1"/>
</dbReference>
<reference evidence="1 2" key="1">
    <citation type="journal article" date="2019" name="G3 (Bethesda)">
        <title>Sequencing of a Wild Apple (Malus baccata) Genome Unravels the Differences Between Cultivated and Wild Apple Species Regarding Disease Resistance and Cold Tolerance.</title>
        <authorList>
            <person name="Chen X."/>
        </authorList>
    </citation>
    <scope>NUCLEOTIDE SEQUENCE [LARGE SCALE GENOMIC DNA]</scope>
    <source>
        <strain evidence="2">cv. Shandingzi</strain>
        <tissue evidence="1">Leaves</tissue>
    </source>
</reference>
<dbReference type="Pfam" id="PF14223">
    <property type="entry name" value="Retrotran_gag_2"/>
    <property type="match status" value="1"/>
</dbReference>
<dbReference type="STRING" id="106549.A0A540KKV8"/>
<dbReference type="AlphaFoldDB" id="A0A540KKV8"/>
<evidence type="ECO:0008006" key="3">
    <source>
        <dbReference type="Google" id="ProtNLM"/>
    </source>
</evidence>
<dbReference type="Proteomes" id="UP000315295">
    <property type="component" value="Unassembled WGS sequence"/>
</dbReference>
<evidence type="ECO:0000313" key="2">
    <source>
        <dbReference type="Proteomes" id="UP000315295"/>
    </source>
</evidence>
<evidence type="ECO:0000313" key="1">
    <source>
        <dbReference type="EMBL" id="TQD74848.1"/>
    </source>
</evidence>
<gene>
    <name evidence="1" type="ORF">C1H46_039636</name>
</gene>
<organism evidence="1 2">
    <name type="scientific">Malus baccata</name>
    <name type="common">Siberian crab apple</name>
    <name type="synonym">Pyrus baccata</name>
    <dbReference type="NCBI Taxonomy" id="106549"/>
    <lineage>
        <taxon>Eukaryota</taxon>
        <taxon>Viridiplantae</taxon>
        <taxon>Streptophyta</taxon>
        <taxon>Embryophyta</taxon>
        <taxon>Tracheophyta</taxon>
        <taxon>Spermatophyta</taxon>
        <taxon>Magnoliopsida</taxon>
        <taxon>eudicotyledons</taxon>
        <taxon>Gunneridae</taxon>
        <taxon>Pentapetalae</taxon>
        <taxon>rosids</taxon>
        <taxon>fabids</taxon>
        <taxon>Rosales</taxon>
        <taxon>Rosaceae</taxon>
        <taxon>Amygdaloideae</taxon>
        <taxon>Maleae</taxon>
        <taxon>Malus</taxon>
    </lineage>
</organism>